<evidence type="ECO:0000313" key="2">
    <source>
        <dbReference type="Proteomes" id="UP000297229"/>
    </source>
</evidence>
<comment type="caution">
    <text evidence="1">The sequence shown here is derived from an EMBL/GenBank/DDBJ whole genome shotgun (WGS) entry which is preliminary data.</text>
</comment>
<gene>
    <name evidence="1" type="ORF">BELL_0053g00220</name>
</gene>
<keyword evidence="2" id="KW-1185">Reference proteome</keyword>
<dbReference type="AlphaFoldDB" id="A0A4Z1JZN1"/>
<dbReference type="Proteomes" id="UP000297229">
    <property type="component" value="Unassembled WGS sequence"/>
</dbReference>
<dbReference type="EMBL" id="PQXM01000053">
    <property type="protein sequence ID" value="TGO78816.1"/>
    <property type="molecule type" value="Genomic_DNA"/>
</dbReference>
<evidence type="ECO:0000313" key="1">
    <source>
        <dbReference type="EMBL" id="TGO78816.1"/>
    </source>
</evidence>
<name>A0A4Z1JZN1_9HELO</name>
<accession>A0A4Z1JZN1</accession>
<protein>
    <submittedName>
        <fullName evidence="1">Uncharacterized protein</fullName>
    </submittedName>
</protein>
<organism evidence="1 2">
    <name type="scientific">Botrytis elliptica</name>
    <dbReference type="NCBI Taxonomy" id="278938"/>
    <lineage>
        <taxon>Eukaryota</taxon>
        <taxon>Fungi</taxon>
        <taxon>Dikarya</taxon>
        <taxon>Ascomycota</taxon>
        <taxon>Pezizomycotina</taxon>
        <taxon>Leotiomycetes</taxon>
        <taxon>Helotiales</taxon>
        <taxon>Sclerotiniaceae</taxon>
        <taxon>Botrytis</taxon>
    </lineage>
</organism>
<dbReference type="STRING" id="278938.A0A4Z1JZN1"/>
<reference evidence="1 2" key="1">
    <citation type="submission" date="2017-12" db="EMBL/GenBank/DDBJ databases">
        <title>Comparative genomics of Botrytis spp.</title>
        <authorList>
            <person name="Valero-Jimenez C.A."/>
            <person name="Tapia P."/>
            <person name="Veloso J."/>
            <person name="Silva-Moreno E."/>
            <person name="Staats M."/>
            <person name="Valdes J.H."/>
            <person name="Van Kan J.A.L."/>
        </authorList>
    </citation>
    <scope>NUCLEOTIDE SEQUENCE [LARGE SCALE GENOMIC DNA]</scope>
    <source>
        <strain evidence="1 2">Be9601</strain>
    </source>
</reference>
<proteinExistence type="predicted"/>
<sequence length="146" mass="16645">MSQVSAFEFAKSSGNDSTTLEPRHGAKFLFTKVSIDSDRQERAIREVQELNSPTSFKVVIGSFLETLFREVSDRYHPLDEDIFRDSLKSWNSLSFFMLEKAALGLSEDVKFLPVLFLSVFQYQSPIFTTGVQSYLGIPQTSHRHVI</sequence>